<gene>
    <name evidence="4" type="primary">LOC105169025</name>
</gene>
<dbReference type="KEGG" id="sind:105169025"/>
<sequence>MPTFATVPLENLLEPGARGSLKKPLLRTRQGDPKPDPDQRNGGPRHLYISPALYVTPVQAPIPEYCSTDPLSPSPYVVNHKRRRGGHETRRVGADEVQELQEAGGFSLEVEVEEEVGDNFVNEDLNANDDVDDGDDDDEVFRDPRSEAMGVGTEGEANDFGVGRRIESCSFVSAPGEFFDADDGFSSDGSFSNIPSCGSRVESELRTTRLSILVEIERRKTVEDNLILIRSQWERISYLMSQAGLKFPAPPTASDNMQLDDNSIDQFSQEVVVARFVAEAIGRGQARAEAEEAAATIIDSKDQEILRLRDRLQYYETVNHELSQRKLVEVVRRQQERKKSRRRWIWSLMGLSIAIGASFVAYSCIPLTSKYLSSLKSGDLTDNPSVSPSTTS</sequence>
<keyword evidence="2" id="KW-0472">Membrane</keyword>
<evidence type="ECO:0000256" key="2">
    <source>
        <dbReference type="SAM" id="Phobius"/>
    </source>
</evidence>
<feature type="region of interest" description="Disordered" evidence="1">
    <location>
        <begin position="121"/>
        <end position="140"/>
    </location>
</feature>
<dbReference type="RefSeq" id="XP_011087585.1">
    <property type="nucleotide sequence ID" value="XM_011089283.2"/>
</dbReference>
<reference evidence="4" key="1">
    <citation type="submission" date="2025-08" db="UniProtKB">
        <authorList>
            <consortium name="RefSeq"/>
        </authorList>
    </citation>
    <scope>IDENTIFICATION</scope>
</reference>
<evidence type="ECO:0000256" key="1">
    <source>
        <dbReference type="SAM" id="MobiDB-lite"/>
    </source>
</evidence>
<dbReference type="AlphaFoldDB" id="A0A6I9TV03"/>
<dbReference type="PANTHER" id="PTHR35490">
    <property type="entry name" value="BACTERIOPHAGE N4 ADSORPTION B PROTEIN"/>
    <property type="match status" value="1"/>
</dbReference>
<dbReference type="Proteomes" id="UP000504604">
    <property type="component" value="Linkage group LG8"/>
</dbReference>
<feature type="compositionally biased region" description="Acidic residues" evidence="1">
    <location>
        <begin position="126"/>
        <end position="140"/>
    </location>
</feature>
<keyword evidence="2" id="KW-0812">Transmembrane</keyword>
<feature type="transmembrane region" description="Helical" evidence="2">
    <location>
        <begin position="344"/>
        <end position="365"/>
    </location>
</feature>
<accession>A0A6I9TV03</accession>
<feature type="compositionally biased region" description="Basic and acidic residues" evidence="1">
    <location>
        <begin position="29"/>
        <end position="39"/>
    </location>
</feature>
<proteinExistence type="predicted"/>
<evidence type="ECO:0000313" key="3">
    <source>
        <dbReference type="Proteomes" id="UP000504604"/>
    </source>
</evidence>
<keyword evidence="3" id="KW-1185">Reference proteome</keyword>
<organism evidence="3 4">
    <name type="scientific">Sesamum indicum</name>
    <name type="common">Oriental sesame</name>
    <name type="synonym">Sesamum orientale</name>
    <dbReference type="NCBI Taxonomy" id="4182"/>
    <lineage>
        <taxon>Eukaryota</taxon>
        <taxon>Viridiplantae</taxon>
        <taxon>Streptophyta</taxon>
        <taxon>Embryophyta</taxon>
        <taxon>Tracheophyta</taxon>
        <taxon>Spermatophyta</taxon>
        <taxon>Magnoliopsida</taxon>
        <taxon>eudicotyledons</taxon>
        <taxon>Gunneridae</taxon>
        <taxon>Pentapetalae</taxon>
        <taxon>asterids</taxon>
        <taxon>lamiids</taxon>
        <taxon>Lamiales</taxon>
        <taxon>Pedaliaceae</taxon>
        <taxon>Sesamum</taxon>
    </lineage>
</organism>
<keyword evidence="2" id="KW-1133">Transmembrane helix</keyword>
<protein>
    <submittedName>
        <fullName evidence="4">Uncharacterized protein LOC105169025</fullName>
    </submittedName>
</protein>
<name>A0A6I9TV03_SESIN</name>
<dbReference type="OrthoDB" id="1736072at2759"/>
<dbReference type="Gramene" id="SIN_1022826.t">
    <property type="protein sequence ID" value="SIN_1022826.t"/>
    <property type="gene ID" value="SIN_1022826"/>
</dbReference>
<dbReference type="InParanoid" id="A0A6I9TV03"/>
<feature type="region of interest" description="Disordered" evidence="1">
    <location>
        <begin position="1"/>
        <end position="46"/>
    </location>
</feature>
<evidence type="ECO:0000313" key="4">
    <source>
        <dbReference type="RefSeq" id="XP_011087585.1"/>
    </source>
</evidence>
<dbReference type="GeneID" id="105169025"/>
<dbReference type="PANTHER" id="PTHR35490:SF3">
    <property type="entry name" value="(WILD MALAYSIAN BANANA) HYPOTHETICAL PROTEIN"/>
    <property type="match status" value="1"/>
</dbReference>